<feature type="transmembrane region" description="Helical" evidence="7">
    <location>
        <begin position="173"/>
        <end position="192"/>
    </location>
</feature>
<gene>
    <name evidence="9" type="ORF">LAMI_0A00122G</name>
</gene>
<dbReference type="InterPro" id="IPR011701">
    <property type="entry name" value="MFS"/>
</dbReference>
<accession>A0A1G4IL57</accession>
<dbReference type="EMBL" id="LT598462">
    <property type="protein sequence ID" value="SCU77217.1"/>
    <property type="molecule type" value="Genomic_DNA"/>
</dbReference>
<dbReference type="Gene3D" id="1.20.1720.10">
    <property type="entry name" value="Multidrug resistance protein D"/>
    <property type="match status" value="1"/>
</dbReference>
<protein>
    <submittedName>
        <fullName evidence="9">LAMI_0A00122g1_1</fullName>
    </submittedName>
</protein>
<sequence length="504" mass="54822">MSDNNSYALGVEGFDTSISTGNELGKHVAVEAKDKQPYSIYSNNEKMILIIIVSTAASFSGFASNIYYPSLPTIATELCVSVELVNLTITSYMIFQGLAPTFWGALADVKGRRITFICTFLVFFAACVTLANTRNYGTLVGVRCLQSTGSASSIALGAGVIGDITTRSERGGYMGIFQAGLLVPVAVGPIIGGGLAESLGWRSVFWFLAIYVGVFLIFLAILLPETLRSVAGNGSFRIRGFGRFPLVVYQRRYLRRNPCASIQTEANLPSKKPIDVLGFLKALLNKRVTLVIVFLAIYYTVWQMTITVLSTLLETTYKLSETQVGLTFIANGVGSMVGSLTTGKLLDKEYRVMSARYEGREDEMPIDHVRLRLMWLWSALQISSVLTFGWMLDKRIHMAVPIICTFLTGWAAMAIQSTVSTYMVDLFPDGSASASAAVNLARCLLGAGGTAAAMPILNGIGIGWGFTMLSAIMFAALGLIILQLHLGRKLRLQYQQNRAHVMEG</sequence>
<evidence type="ECO:0000256" key="3">
    <source>
        <dbReference type="ARBA" id="ARBA00022692"/>
    </source>
</evidence>
<dbReference type="PROSITE" id="PS50850">
    <property type="entry name" value="MFS"/>
    <property type="match status" value="1"/>
</dbReference>
<evidence type="ECO:0000256" key="7">
    <source>
        <dbReference type="SAM" id="Phobius"/>
    </source>
</evidence>
<dbReference type="InterPro" id="IPR036259">
    <property type="entry name" value="MFS_trans_sf"/>
</dbReference>
<comment type="similarity">
    <text evidence="6">Belongs to the major facilitator superfamily. CAR1 family.</text>
</comment>
<organism evidence="9 10">
    <name type="scientific">Lachancea mirantina</name>
    <dbReference type="NCBI Taxonomy" id="1230905"/>
    <lineage>
        <taxon>Eukaryota</taxon>
        <taxon>Fungi</taxon>
        <taxon>Dikarya</taxon>
        <taxon>Ascomycota</taxon>
        <taxon>Saccharomycotina</taxon>
        <taxon>Saccharomycetes</taxon>
        <taxon>Saccharomycetales</taxon>
        <taxon>Saccharomycetaceae</taxon>
        <taxon>Lachancea</taxon>
    </lineage>
</organism>
<feature type="transmembrane region" description="Helical" evidence="7">
    <location>
        <begin position="204"/>
        <end position="223"/>
    </location>
</feature>
<comment type="subcellular location">
    <subcellularLocation>
        <location evidence="1">Membrane</location>
        <topology evidence="1">Multi-pass membrane protein</topology>
    </subcellularLocation>
</comment>
<keyword evidence="3 7" id="KW-0812">Transmembrane</keyword>
<dbReference type="AlphaFoldDB" id="A0A1G4IL57"/>
<feature type="domain" description="Major facilitator superfamily (MFS) profile" evidence="8">
    <location>
        <begin position="49"/>
        <end position="488"/>
    </location>
</feature>
<dbReference type="SUPFAM" id="SSF103473">
    <property type="entry name" value="MFS general substrate transporter"/>
    <property type="match status" value="1"/>
</dbReference>
<feature type="transmembrane region" description="Helical" evidence="7">
    <location>
        <begin position="88"/>
        <end position="107"/>
    </location>
</feature>
<dbReference type="Gene3D" id="1.20.1250.20">
    <property type="entry name" value="MFS general substrate transporter like domains"/>
    <property type="match status" value="1"/>
</dbReference>
<evidence type="ECO:0000256" key="5">
    <source>
        <dbReference type="ARBA" id="ARBA00023136"/>
    </source>
</evidence>
<dbReference type="Proteomes" id="UP000191024">
    <property type="component" value="Chromosome A"/>
</dbReference>
<evidence type="ECO:0000256" key="6">
    <source>
        <dbReference type="ARBA" id="ARBA00038347"/>
    </source>
</evidence>
<feature type="transmembrane region" description="Helical" evidence="7">
    <location>
        <begin position="325"/>
        <end position="346"/>
    </location>
</feature>
<keyword evidence="2" id="KW-0813">Transport</keyword>
<evidence type="ECO:0000256" key="4">
    <source>
        <dbReference type="ARBA" id="ARBA00022989"/>
    </source>
</evidence>
<name>A0A1G4IL57_9SACH</name>
<dbReference type="FunFam" id="1.20.1720.10:FF:000009">
    <property type="entry name" value="MFS multidrug transporter"/>
    <property type="match status" value="1"/>
</dbReference>
<dbReference type="InterPro" id="IPR020846">
    <property type="entry name" value="MFS_dom"/>
</dbReference>
<dbReference type="Pfam" id="PF07690">
    <property type="entry name" value="MFS_1"/>
    <property type="match status" value="1"/>
</dbReference>
<feature type="transmembrane region" description="Helical" evidence="7">
    <location>
        <begin position="462"/>
        <end position="482"/>
    </location>
</feature>
<dbReference type="PANTHER" id="PTHR23502">
    <property type="entry name" value="MAJOR FACILITATOR SUPERFAMILY"/>
    <property type="match status" value="1"/>
</dbReference>
<evidence type="ECO:0000256" key="1">
    <source>
        <dbReference type="ARBA" id="ARBA00004141"/>
    </source>
</evidence>
<dbReference type="GO" id="GO:0022857">
    <property type="term" value="F:transmembrane transporter activity"/>
    <property type="evidence" value="ECO:0007669"/>
    <property type="project" value="InterPro"/>
</dbReference>
<feature type="transmembrane region" description="Helical" evidence="7">
    <location>
        <begin position="114"/>
        <end position="133"/>
    </location>
</feature>
<dbReference type="OrthoDB" id="440553at2759"/>
<evidence type="ECO:0000256" key="2">
    <source>
        <dbReference type="ARBA" id="ARBA00022448"/>
    </source>
</evidence>
<evidence type="ECO:0000259" key="8">
    <source>
        <dbReference type="PROSITE" id="PS50850"/>
    </source>
</evidence>
<feature type="transmembrane region" description="Helical" evidence="7">
    <location>
        <begin position="288"/>
        <end position="313"/>
    </location>
</feature>
<feature type="transmembrane region" description="Helical" evidence="7">
    <location>
        <begin position="398"/>
        <end position="424"/>
    </location>
</feature>
<proteinExistence type="inferred from homology"/>
<evidence type="ECO:0000313" key="10">
    <source>
        <dbReference type="Proteomes" id="UP000191024"/>
    </source>
</evidence>
<feature type="transmembrane region" description="Helical" evidence="7">
    <location>
        <begin position="373"/>
        <end position="392"/>
    </location>
</feature>
<reference evidence="9 10" key="1">
    <citation type="submission" date="2016-03" db="EMBL/GenBank/DDBJ databases">
        <authorList>
            <person name="Devillers H."/>
        </authorList>
    </citation>
    <scope>NUCLEOTIDE SEQUENCE [LARGE SCALE GENOMIC DNA]</scope>
    <source>
        <strain evidence="9">CBS 11717</strain>
    </source>
</reference>
<dbReference type="GO" id="GO:0005886">
    <property type="term" value="C:plasma membrane"/>
    <property type="evidence" value="ECO:0007669"/>
    <property type="project" value="TreeGrafter"/>
</dbReference>
<dbReference type="PANTHER" id="PTHR23502:SF151">
    <property type="entry name" value="MAJOR FACILITATOR SUPERFAMILY (MFS) PROFILE DOMAIN-CONTAINING PROTEIN"/>
    <property type="match status" value="1"/>
</dbReference>
<keyword evidence="10" id="KW-1185">Reference proteome</keyword>
<evidence type="ECO:0000313" key="9">
    <source>
        <dbReference type="EMBL" id="SCU77217.1"/>
    </source>
</evidence>
<feature type="transmembrane region" description="Helical" evidence="7">
    <location>
        <begin position="47"/>
        <end position="68"/>
    </location>
</feature>
<keyword evidence="5 7" id="KW-0472">Membrane</keyword>
<keyword evidence="4 7" id="KW-1133">Transmembrane helix</keyword>